<name>A0A0F9DAY4_9ZZZZ</name>
<accession>A0A0F9DAY4</accession>
<dbReference type="InterPro" id="IPR019455">
    <property type="entry name" value="Acetolactate_synth_ssu_C"/>
</dbReference>
<dbReference type="GO" id="GO:0042645">
    <property type="term" value="C:mitochondrial nucleoid"/>
    <property type="evidence" value="ECO:0007669"/>
    <property type="project" value="TreeGrafter"/>
</dbReference>
<dbReference type="Gene3D" id="3.30.70.1150">
    <property type="entry name" value="ACT-like. Chain A, domain 2"/>
    <property type="match status" value="1"/>
</dbReference>
<sequence>SYGAKVHDVKKDSIMVELTATPDQINAFEDLAKPFGIIETARTGVAALQRTGA</sequence>
<feature type="non-terminal residue" evidence="2">
    <location>
        <position position="1"/>
    </location>
</feature>
<dbReference type="PANTHER" id="PTHR31242">
    <property type="entry name" value="ACETOLACTATE SYNTHASE SMALL SUBUNIT, MITOCHONDRIAL"/>
    <property type="match status" value="1"/>
</dbReference>
<organism evidence="2">
    <name type="scientific">marine sediment metagenome</name>
    <dbReference type="NCBI Taxonomy" id="412755"/>
    <lineage>
        <taxon>unclassified sequences</taxon>
        <taxon>metagenomes</taxon>
        <taxon>ecological metagenomes</taxon>
    </lineage>
</organism>
<protein>
    <recommendedName>
        <fullName evidence="1">Acetolactate synthase small subunit C-terminal domain-containing protein</fullName>
    </recommendedName>
</protein>
<evidence type="ECO:0000313" key="2">
    <source>
        <dbReference type="EMBL" id="KKL14921.1"/>
    </source>
</evidence>
<feature type="domain" description="Acetolactate synthase small subunit C-terminal" evidence="1">
    <location>
        <begin position="2"/>
        <end position="50"/>
    </location>
</feature>
<dbReference type="GO" id="GO:0030234">
    <property type="term" value="F:enzyme regulator activity"/>
    <property type="evidence" value="ECO:0007669"/>
    <property type="project" value="TreeGrafter"/>
</dbReference>
<dbReference type="Pfam" id="PF10369">
    <property type="entry name" value="ALS_ss_C"/>
    <property type="match status" value="1"/>
</dbReference>
<gene>
    <name evidence="2" type="ORF">LCGC14_2510800</name>
</gene>
<dbReference type="GO" id="GO:0009082">
    <property type="term" value="P:branched-chain amino acid biosynthetic process"/>
    <property type="evidence" value="ECO:0007669"/>
    <property type="project" value="TreeGrafter"/>
</dbReference>
<dbReference type="PANTHER" id="PTHR31242:SF2">
    <property type="entry name" value="ACETOLACTATE SYNTHASE SMALL SUBUNIT, MITOCHONDRIAL"/>
    <property type="match status" value="1"/>
</dbReference>
<comment type="caution">
    <text evidence="2">The sequence shown here is derived from an EMBL/GenBank/DDBJ whole genome shotgun (WGS) entry which is preliminary data.</text>
</comment>
<reference evidence="2" key="1">
    <citation type="journal article" date="2015" name="Nature">
        <title>Complex archaea that bridge the gap between prokaryotes and eukaryotes.</title>
        <authorList>
            <person name="Spang A."/>
            <person name="Saw J.H."/>
            <person name="Jorgensen S.L."/>
            <person name="Zaremba-Niedzwiedzka K."/>
            <person name="Martijn J."/>
            <person name="Lind A.E."/>
            <person name="van Eijk R."/>
            <person name="Schleper C."/>
            <person name="Guy L."/>
            <person name="Ettema T.J."/>
        </authorList>
    </citation>
    <scope>NUCLEOTIDE SEQUENCE</scope>
</reference>
<dbReference type="AlphaFoldDB" id="A0A0F9DAY4"/>
<dbReference type="InterPro" id="IPR053050">
    <property type="entry name" value="ALS_regulatory_subunit"/>
</dbReference>
<dbReference type="GO" id="GO:0005948">
    <property type="term" value="C:acetolactate synthase complex"/>
    <property type="evidence" value="ECO:0007669"/>
    <property type="project" value="TreeGrafter"/>
</dbReference>
<dbReference type="EMBL" id="LAZR01040265">
    <property type="protein sequence ID" value="KKL14921.1"/>
    <property type="molecule type" value="Genomic_DNA"/>
</dbReference>
<proteinExistence type="predicted"/>
<dbReference type="SUPFAM" id="SSF55021">
    <property type="entry name" value="ACT-like"/>
    <property type="match status" value="1"/>
</dbReference>
<dbReference type="InterPro" id="IPR027271">
    <property type="entry name" value="Acetolactate_synth/TF_NikR_C"/>
</dbReference>
<dbReference type="InterPro" id="IPR045865">
    <property type="entry name" value="ACT-like_dom_sf"/>
</dbReference>
<evidence type="ECO:0000259" key="1">
    <source>
        <dbReference type="Pfam" id="PF10369"/>
    </source>
</evidence>